<feature type="non-terminal residue" evidence="1">
    <location>
        <position position="1"/>
    </location>
</feature>
<organism evidence="1 2">
    <name type="scientific">Pleurodeles waltl</name>
    <name type="common">Iberian ribbed newt</name>
    <dbReference type="NCBI Taxonomy" id="8319"/>
    <lineage>
        <taxon>Eukaryota</taxon>
        <taxon>Metazoa</taxon>
        <taxon>Chordata</taxon>
        <taxon>Craniata</taxon>
        <taxon>Vertebrata</taxon>
        <taxon>Euteleostomi</taxon>
        <taxon>Amphibia</taxon>
        <taxon>Batrachia</taxon>
        <taxon>Caudata</taxon>
        <taxon>Salamandroidea</taxon>
        <taxon>Salamandridae</taxon>
        <taxon>Pleurodelinae</taxon>
        <taxon>Pleurodeles</taxon>
    </lineage>
</organism>
<keyword evidence="2" id="KW-1185">Reference proteome</keyword>
<accession>A0AAV7R789</accession>
<proteinExistence type="predicted"/>
<dbReference type="EMBL" id="JANPWB010000010">
    <property type="protein sequence ID" value="KAJ1146628.1"/>
    <property type="molecule type" value="Genomic_DNA"/>
</dbReference>
<evidence type="ECO:0000313" key="1">
    <source>
        <dbReference type="EMBL" id="KAJ1146628.1"/>
    </source>
</evidence>
<reference evidence="1" key="1">
    <citation type="journal article" date="2022" name="bioRxiv">
        <title>Sequencing and chromosome-scale assembly of the giantPleurodeles waltlgenome.</title>
        <authorList>
            <person name="Brown T."/>
            <person name="Elewa A."/>
            <person name="Iarovenko S."/>
            <person name="Subramanian E."/>
            <person name="Araus A.J."/>
            <person name="Petzold A."/>
            <person name="Susuki M."/>
            <person name="Suzuki K.-i.T."/>
            <person name="Hayashi T."/>
            <person name="Toyoda A."/>
            <person name="Oliveira C."/>
            <person name="Osipova E."/>
            <person name="Leigh N.D."/>
            <person name="Simon A."/>
            <person name="Yun M.H."/>
        </authorList>
    </citation>
    <scope>NUCLEOTIDE SEQUENCE</scope>
    <source>
        <strain evidence="1">20211129_DDA</strain>
        <tissue evidence="1">Liver</tissue>
    </source>
</reference>
<feature type="non-terminal residue" evidence="1">
    <location>
        <position position="51"/>
    </location>
</feature>
<comment type="caution">
    <text evidence="1">The sequence shown here is derived from an EMBL/GenBank/DDBJ whole genome shotgun (WGS) entry which is preliminary data.</text>
</comment>
<protein>
    <submittedName>
        <fullName evidence="1">Uncharacterized protein</fullName>
    </submittedName>
</protein>
<dbReference type="AlphaFoldDB" id="A0AAV7R789"/>
<gene>
    <name evidence="1" type="ORF">NDU88_012892</name>
</gene>
<sequence length="51" mass="5855">QDEYCGTDTLILLEEIFCINYDIGEVLQGVLFHPLVARVNLIQCTNNDLER</sequence>
<dbReference type="Proteomes" id="UP001066276">
    <property type="component" value="Chromosome 6"/>
</dbReference>
<evidence type="ECO:0000313" key="2">
    <source>
        <dbReference type="Proteomes" id="UP001066276"/>
    </source>
</evidence>
<name>A0AAV7R789_PLEWA</name>